<gene>
    <name evidence="9" type="ORF">COT51_00210</name>
</gene>
<dbReference type="GO" id="GO:0009360">
    <property type="term" value="C:DNA polymerase III complex"/>
    <property type="evidence" value="ECO:0007669"/>
    <property type="project" value="TreeGrafter"/>
</dbReference>
<dbReference type="InterPro" id="IPR048466">
    <property type="entry name" value="DNA_pol3_delta-like_C"/>
</dbReference>
<protein>
    <recommendedName>
        <fullName evidence="1">DNA-directed DNA polymerase</fullName>
        <ecNumber evidence="1">2.7.7.7</ecNumber>
    </recommendedName>
</protein>
<comment type="catalytic activity">
    <reaction evidence="7">
        <text>DNA(n) + a 2'-deoxyribonucleoside 5'-triphosphate = DNA(n+1) + diphosphate</text>
        <dbReference type="Rhea" id="RHEA:22508"/>
        <dbReference type="Rhea" id="RHEA-COMP:17339"/>
        <dbReference type="Rhea" id="RHEA-COMP:17340"/>
        <dbReference type="ChEBI" id="CHEBI:33019"/>
        <dbReference type="ChEBI" id="CHEBI:61560"/>
        <dbReference type="ChEBI" id="CHEBI:173112"/>
        <dbReference type="EC" id="2.7.7.7"/>
    </reaction>
</comment>
<dbReference type="AlphaFoldDB" id="A0A2H0XAH3"/>
<proteinExistence type="inferred from homology"/>
<dbReference type="GO" id="GO:0003887">
    <property type="term" value="F:DNA-directed DNA polymerase activity"/>
    <property type="evidence" value="ECO:0007669"/>
    <property type="project" value="UniProtKB-KW"/>
</dbReference>
<evidence type="ECO:0000256" key="3">
    <source>
        <dbReference type="ARBA" id="ARBA00022695"/>
    </source>
</evidence>
<evidence type="ECO:0000313" key="10">
    <source>
        <dbReference type="Proteomes" id="UP000231098"/>
    </source>
</evidence>
<evidence type="ECO:0000256" key="4">
    <source>
        <dbReference type="ARBA" id="ARBA00022705"/>
    </source>
</evidence>
<evidence type="ECO:0000256" key="1">
    <source>
        <dbReference type="ARBA" id="ARBA00012417"/>
    </source>
</evidence>
<name>A0A2H0XAH3_UNCKA</name>
<dbReference type="Gene3D" id="1.20.272.10">
    <property type="match status" value="1"/>
</dbReference>
<evidence type="ECO:0000256" key="2">
    <source>
        <dbReference type="ARBA" id="ARBA00022679"/>
    </source>
</evidence>
<accession>A0A2H0XAH3</accession>
<evidence type="ECO:0000313" key="9">
    <source>
        <dbReference type="EMBL" id="PIS21924.1"/>
    </source>
</evidence>
<dbReference type="Pfam" id="PF21694">
    <property type="entry name" value="DNA_pol3_delta_C"/>
    <property type="match status" value="1"/>
</dbReference>
<sequence>MLFLFLGDPKTTRLNIISFQKKYAEQNIIVRNEIESISEFLKKSAGASLFGGASLLLIETKKNDAELKEEITLKELSQFGKDSDIAITITENLPKTHPLRKLISEEGKLIEAAEVPKSVFPFLDALSSKNPGRVFSELEKLLNDGNEPVFVNLMVAYALRNLVRVKFGAVAGINPYVVKKTKARVDGFSEEKLKALFLKVKENDKAFKSGENEKRLLQTLVYAFIN</sequence>
<keyword evidence="2" id="KW-0808">Transferase</keyword>
<dbReference type="GO" id="GO:0003677">
    <property type="term" value="F:DNA binding"/>
    <property type="evidence" value="ECO:0007669"/>
    <property type="project" value="InterPro"/>
</dbReference>
<dbReference type="GO" id="GO:0006261">
    <property type="term" value="P:DNA-templated DNA replication"/>
    <property type="evidence" value="ECO:0007669"/>
    <property type="project" value="TreeGrafter"/>
</dbReference>
<organism evidence="9 10">
    <name type="scientific">candidate division WWE3 bacterium CG08_land_8_20_14_0_20_41_15</name>
    <dbReference type="NCBI Taxonomy" id="1975086"/>
    <lineage>
        <taxon>Bacteria</taxon>
        <taxon>Katanobacteria</taxon>
    </lineage>
</organism>
<dbReference type="PANTHER" id="PTHR34388">
    <property type="entry name" value="DNA POLYMERASE III SUBUNIT DELTA"/>
    <property type="match status" value="1"/>
</dbReference>
<comment type="similarity">
    <text evidence="6">Belongs to the DNA polymerase HolA subunit family.</text>
</comment>
<keyword evidence="4" id="KW-0235">DNA replication</keyword>
<dbReference type="EMBL" id="PEYV01000003">
    <property type="protein sequence ID" value="PIS21924.1"/>
    <property type="molecule type" value="Genomic_DNA"/>
</dbReference>
<reference evidence="10" key="1">
    <citation type="submission" date="2017-09" db="EMBL/GenBank/DDBJ databases">
        <title>Depth-based differentiation of microbial function through sediment-hosted aquifers and enrichment of novel symbionts in the deep terrestrial subsurface.</title>
        <authorList>
            <person name="Probst A.J."/>
            <person name="Ladd B."/>
            <person name="Jarett J.K."/>
            <person name="Geller-Mcgrath D.E."/>
            <person name="Sieber C.M.K."/>
            <person name="Emerson J.B."/>
            <person name="Anantharaman K."/>
            <person name="Thomas B.C."/>
            <person name="Malmstrom R."/>
            <person name="Stieglmeier M."/>
            <person name="Klingl A."/>
            <person name="Woyke T."/>
            <person name="Ryan C.M."/>
            <person name="Banfield J.F."/>
        </authorList>
    </citation>
    <scope>NUCLEOTIDE SEQUENCE [LARGE SCALE GENOMIC DNA]</scope>
</reference>
<dbReference type="EC" id="2.7.7.7" evidence="1"/>
<evidence type="ECO:0000259" key="8">
    <source>
        <dbReference type="Pfam" id="PF21694"/>
    </source>
</evidence>
<evidence type="ECO:0000256" key="7">
    <source>
        <dbReference type="ARBA" id="ARBA00049244"/>
    </source>
</evidence>
<evidence type="ECO:0000256" key="5">
    <source>
        <dbReference type="ARBA" id="ARBA00022932"/>
    </source>
</evidence>
<evidence type="ECO:0000256" key="6">
    <source>
        <dbReference type="ARBA" id="ARBA00034754"/>
    </source>
</evidence>
<dbReference type="Proteomes" id="UP000231098">
    <property type="component" value="Unassembled WGS sequence"/>
</dbReference>
<keyword evidence="3" id="KW-0548">Nucleotidyltransferase</keyword>
<feature type="domain" description="DNA polymerase III delta subunit-like C-terminal" evidence="8">
    <location>
        <begin position="118"/>
        <end position="219"/>
    </location>
</feature>
<dbReference type="InterPro" id="IPR005790">
    <property type="entry name" value="DNA_polIII_delta"/>
</dbReference>
<dbReference type="PANTHER" id="PTHR34388:SF1">
    <property type="entry name" value="DNA POLYMERASE III SUBUNIT DELTA"/>
    <property type="match status" value="1"/>
</dbReference>
<dbReference type="InterPro" id="IPR008921">
    <property type="entry name" value="DNA_pol3_clamp-load_cplx_C"/>
</dbReference>
<keyword evidence="5" id="KW-0239">DNA-directed DNA polymerase</keyword>
<dbReference type="SUPFAM" id="SSF48019">
    <property type="entry name" value="post-AAA+ oligomerization domain-like"/>
    <property type="match status" value="1"/>
</dbReference>
<comment type="caution">
    <text evidence="9">The sequence shown here is derived from an EMBL/GenBank/DDBJ whole genome shotgun (WGS) entry which is preliminary data.</text>
</comment>